<dbReference type="InterPro" id="IPR011527">
    <property type="entry name" value="ABC1_TM_dom"/>
</dbReference>
<dbReference type="AlphaFoldDB" id="A0A5B7YFQ5"/>
<keyword evidence="3" id="KW-0547">Nucleotide-binding</keyword>
<dbReference type="PANTHER" id="PTHR43394">
    <property type="entry name" value="ATP-DEPENDENT PERMEASE MDL1, MITOCHONDRIAL"/>
    <property type="match status" value="1"/>
</dbReference>
<dbReference type="InterPro" id="IPR017871">
    <property type="entry name" value="ABC_transporter-like_CS"/>
</dbReference>
<keyword evidence="2 7" id="KW-0812">Transmembrane</keyword>
<feature type="transmembrane region" description="Helical" evidence="7">
    <location>
        <begin position="65"/>
        <end position="89"/>
    </location>
</feature>
<feature type="transmembrane region" description="Helical" evidence="7">
    <location>
        <begin position="135"/>
        <end position="161"/>
    </location>
</feature>
<name>A0A5B7YFQ5_9ALTE</name>
<dbReference type="InterPro" id="IPR036640">
    <property type="entry name" value="ABC1_TM_sf"/>
</dbReference>
<proteinExistence type="predicted"/>
<evidence type="ECO:0000256" key="6">
    <source>
        <dbReference type="ARBA" id="ARBA00023136"/>
    </source>
</evidence>
<evidence type="ECO:0000256" key="5">
    <source>
        <dbReference type="ARBA" id="ARBA00022989"/>
    </source>
</evidence>
<keyword evidence="6 7" id="KW-0472">Membrane</keyword>
<feature type="domain" description="ABC transmembrane type-1" evidence="9">
    <location>
        <begin position="30"/>
        <end position="311"/>
    </location>
</feature>
<feature type="transmembrane region" description="Helical" evidence="7">
    <location>
        <begin position="167"/>
        <end position="187"/>
    </location>
</feature>
<dbReference type="InterPro" id="IPR027417">
    <property type="entry name" value="P-loop_NTPase"/>
</dbReference>
<evidence type="ECO:0000256" key="4">
    <source>
        <dbReference type="ARBA" id="ARBA00022840"/>
    </source>
</evidence>
<dbReference type="GO" id="GO:0015421">
    <property type="term" value="F:ABC-type oligopeptide transporter activity"/>
    <property type="evidence" value="ECO:0007669"/>
    <property type="project" value="TreeGrafter"/>
</dbReference>
<feature type="domain" description="ABC transporter" evidence="8">
    <location>
        <begin position="345"/>
        <end position="579"/>
    </location>
</feature>
<evidence type="ECO:0000256" key="2">
    <source>
        <dbReference type="ARBA" id="ARBA00022692"/>
    </source>
</evidence>
<keyword evidence="4 10" id="KW-0067">ATP-binding</keyword>
<reference evidence="10 11" key="1">
    <citation type="submission" date="2019-04" db="EMBL/GenBank/DDBJ databases">
        <title>Salinimonas iocasae sp. nov., a halophilic bacterium isolated from the outer tube casing of tubeworms in Okinawa Trough.</title>
        <authorList>
            <person name="Zhang H."/>
            <person name="Wang H."/>
            <person name="Li C."/>
        </authorList>
    </citation>
    <scope>NUCLEOTIDE SEQUENCE [LARGE SCALE GENOMIC DNA]</scope>
    <source>
        <strain evidence="10 11">KX18D6</strain>
    </source>
</reference>
<dbReference type="SMART" id="SM00382">
    <property type="entry name" value="AAA"/>
    <property type="match status" value="1"/>
</dbReference>
<dbReference type="CDD" id="cd18575">
    <property type="entry name" value="ABC_6TM_bac_exporter_ABCB8_10_like"/>
    <property type="match status" value="1"/>
</dbReference>
<dbReference type="PROSITE" id="PS50929">
    <property type="entry name" value="ABC_TM1F"/>
    <property type="match status" value="1"/>
</dbReference>
<dbReference type="PANTHER" id="PTHR43394:SF1">
    <property type="entry name" value="ATP-BINDING CASSETTE SUB-FAMILY B MEMBER 10, MITOCHONDRIAL"/>
    <property type="match status" value="1"/>
</dbReference>
<dbReference type="GO" id="GO:0005886">
    <property type="term" value="C:plasma membrane"/>
    <property type="evidence" value="ECO:0007669"/>
    <property type="project" value="UniProtKB-SubCell"/>
</dbReference>
<organism evidence="10 11">
    <name type="scientific">Salinimonas iocasae</name>
    <dbReference type="NCBI Taxonomy" id="2572577"/>
    <lineage>
        <taxon>Bacteria</taxon>
        <taxon>Pseudomonadati</taxon>
        <taxon>Pseudomonadota</taxon>
        <taxon>Gammaproteobacteria</taxon>
        <taxon>Alteromonadales</taxon>
        <taxon>Alteromonadaceae</taxon>
        <taxon>Alteromonas/Salinimonas group</taxon>
        <taxon>Salinimonas</taxon>
    </lineage>
</organism>
<dbReference type="Proteomes" id="UP000304912">
    <property type="component" value="Chromosome"/>
</dbReference>
<evidence type="ECO:0000256" key="7">
    <source>
        <dbReference type="SAM" id="Phobius"/>
    </source>
</evidence>
<dbReference type="RefSeq" id="WP_139756834.1">
    <property type="nucleotide sequence ID" value="NZ_CP039852.1"/>
</dbReference>
<evidence type="ECO:0000313" key="10">
    <source>
        <dbReference type="EMBL" id="QCZ94093.1"/>
    </source>
</evidence>
<dbReference type="SUPFAM" id="SSF52540">
    <property type="entry name" value="P-loop containing nucleoside triphosphate hydrolases"/>
    <property type="match status" value="1"/>
</dbReference>
<dbReference type="OrthoDB" id="9806127at2"/>
<sequence length="583" mass="63497">MSSALHSVTTGQVLRWLLSHLTPYRWYVTGAVISLFVAAGAWLALGQGVRFAIDEGFVSDHPDTLNTAAVLVLAICIVASVATYCRFYLMTWLGERVSADIRTRIFDHLMTLPPAFFSKIRTGEVISRFTSDTTLLQTVIGMSLSMALRSAVTFIGALILMATTSPLLTLCVLLAVPAVLIPIRVLAPQVRRYARASQDKIADLGAHIDQSLHEITTVQAFNAQHMESKHFADRVHSAFNTARKRIHYRSLLIGLIMVLSLSAILLIAWIGARQVFSGDISAGELSAFLFYAVMAGGSVATISEVIGEVQRGVGASERLLELLATPNAIQSGDITLSSHTSAPTITISNIDFAYPDAPKLFEQFSLTIASAEKVALVGASGAGKSSLFQLLLRFYDVQRGKISLDDTPIDTLTLTSLRDHIAIVTQESVIFATTVLENIRYGRPEASDVEVISAAKAAFAHEFIEELEHGYSTELGERGVRLSGGQRQRVAIARAILADRPVLLLDEATSALDAQSEKMVQHALNQLMQGRTTIVIAHRLATVKHADRIVVMDKGKIVAQGTHEMLMKSDTLYRQYAELQLLS</sequence>
<feature type="transmembrane region" description="Helical" evidence="7">
    <location>
        <begin position="251"/>
        <end position="272"/>
    </location>
</feature>
<dbReference type="PROSITE" id="PS50893">
    <property type="entry name" value="ABC_TRANSPORTER_2"/>
    <property type="match status" value="1"/>
</dbReference>
<evidence type="ECO:0000256" key="3">
    <source>
        <dbReference type="ARBA" id="ARBA00022741"/>
    </source>
</evidence>
<evidence type="ECO:0000259" key="8">
    <source>
        <dbReference type="PROSITE" id="PS50893"/>
    </source>
</evidence>
<comment type="subcellular location">
    <subcellularLocation>
        <location evidence="1">Cell membrane</location>
        <topology evidence="1">Multi-pass membrane protein</topology>
    </subcellularLocation>
</comment>
<keyword evidence="5 7" id="KW-1133">Transmembrane helix</keyword>
<evidence type="ECO:0000256" key="1">
    <source>
        <dbReference type="ARBA" id="ARBA00004651"/>
    </source>
</evidence>
<dbReference type="Gene3D" id="3.40.50.300">
    <property type="entry name" value="P-loop containing nucleotide triphosphate hydrolases"/>
    <property type="match status" value="1"/>
</dbReference>
<keyword evidence="11" id="KW-1185">Reference proteome</keyword>
<accession>A0A5B7YFQ5</accession>
<dbReference type="InterPro" id="IPR003439">
    <property type="entry name" value="ABC_transporter-like_ATP-bd"/>
</dbReference>
<dbReference type="Pfam" id="PF00005">
    <property type="entry name" value="ABC_tran"/>
    <property type="match status" value="1"/>
</dbReference>
<dbReference type="FunFam" id="3.40.50.300:FF:000218">
    <property type="entry name" value="Multidrug ABC transporter ATP-binding protein"/>
    <property type="match status" value="1"/>
</dbReference>
<dbReference type="KEGG" id="salk:FBQ74_11700"/>
<evidence type="ECO:0000313" key="11">
    <source>
        <dbReference type="Proteomes" id="UP000304912"/>
    </source>
</evidence>
<dbReference type="Gene3D" id="1.20.1560.10">
    <property type="entry name" value="ABC transporter type 1, transmembrane domain"/>
    <property type="match status" value="1"/>
</dbReference>
<dbReference type="SUPFAM" id="SSF90123">
    <property type="entry name" value="ABC transporter transmembrane region"/>
    <property type="match status" value="1"/>
</dbReference>
<dbReference type="PROSITE" id="PS00211">
    <property type="entry name" value="ABC_TRANSPORTER_1"/>
    <property type="match status" value="1"/>
</dbReference>
<evidence type="ECO:0000259" key="9">
    <source>
        <dbReference type="PROSITE" id="PS50929"/>
    </source>
</evidence>
<dbReference type="EMBL" id="CP039852">
    <property type="protein sequence ID" value="QCZ94093.1"/>
    <property type="molecule type" value="Genomic_DNA"/>
</dbReference>
<protein>
    <submittedName>
        <fullName evidence="10">ATP-binding cassette domain-containing protein</fullName>
    </submittedName>
</protein>
<dbReference type="GO" id="GO:0005524">
    <property type="term" value="F:ATP binding"/>
    <property type="evidence" value="ECO:0007669"/>
    <property type="project" value="UniProtKB-KW"/>
</dbReference>
<feature type="transmembrane region" description="Helical" evidence="7">
    <location>
        <begin position="24"/>
        <end position="45"/>
    </location>
</feature>
<gene>
    <name evidence="10" type="ORF">FBQ74_11700</name>
</gene>
<dbReference type="InterPro" id="IPR003593">
    <property type="entry name" value="AAA+_ATPase"/>
</dbReference>
<dbReference type="GO" id="GO:0016887">
    <property type="term" value="F:ATP hydrolysis activity"/>
    <property type="evidence" value="ECO:0007669"/>
    <property type="project" value="InterPro"/>
</dbReference>
<dbReference type="InterPro" id="IPR039421">
    <property type="entry name" value="Type_1_exporter"/>
</dbReference>
<dbReference type="Pfam" id="PF00664">
    <property type="entry name" value="ABC_membrane"/>
    <property type="match status" value="1"/>
</dbReference>